<dbReference type="InterPro" id="IPR001890">
    <property type="entry name" value="RNA-binding_CRM"/>
</dbReference>
<evidence type="ECO:0000259" key="3">
    <source>
        <dbReference type="PROSITE" id="PS51295"/>
    </source>
</evidence>
<dbReference type="InterPro" id="IPR035920">
    <property type="entry name" value="YhbY-like_sf"/>
</dbReference>
<evidence type="ECO:0000256" key="1">
    <source>
        <dbReference type="ARBA" id="ARBA00022884"/>
    </source>
</evidence>
<proteinExistence type="predicted"/>
<name>A0A662ZJ96_9GAMM</name>
<gene>
    <name evidence="4" type="ORF">SAMN02910344_01428</name>
</gene>
<dbReference type="AlphaFoldDB" id="A0A662ZJ96"/>
<feature type="domain" description="CRM" evidence="3">
    <location>
        <begin position="1"/>
        <end position="97"/>
    </location>
</feature>
<accession>A0A662ZJ96</accession>
<dbReference type="SMART" id="SM01103">
    <property type="entry name" value="CRS1_YhbY"/>
    <property type="match status" value="1"/>
</dbReference>
<dbReference type="EMBL" id="FOXF01000025">
    <property type="protein sequence ID" value="SFP45432.1"/>
    <property type="molecule type" value="Genomic_DNA"/>
</dbReference>
<dbReference type="InterPro" id="IPR017924">
    <property type="entry name" value="RNA-binding_YhbY"/>
</dbReference>
<reference evidence="4 5" key="1">
    <citation type="submission" date="2016-10" db="EMBL/GenBank/DDBJ databases">
        <authorList>
            <person name="Varghese N."/>
            <person name="Submissions S."/>
        </authorList>
    </citation>
    <scope>NUCLEOTIDE SEQUENCE [LARGE SCALE GENOMIC DNA]</scope>
    <source>
        <strain evidence="4 5">DSM 1361</strain>
    </source>
</reference>
<keyword evidence="5" id="KW-1185">Reference proteome</keyword>
<dbReference type="NCBIfam" id="TIGR00253">
    <property type="entry name" value="RNA_bind_YhbY"/>
    <property type="match status" value="1"/>
</dbReference>
<dbReference type="PANTHER" id="PTHR40065">
    <property type="entry name" value="RNA-BINDING PROTEIN YHBY"/>
    <property type="match status" value="1"/>
</dbReference>
<dbReference type="PROSITE" id="PS51295">
    <property type="entry name" value="CRM"/>
    <property type="match status" value="1"/>
</dbReference>
<dbReference type="Proteomes" id="UP000243745">
    <property type="component" value="Unassembled WGS sequence"/>
</dbReference>
<sequence>MELTTKQKLYLKSKAHDLKPVVMIGQKGVTDSVIEEIKTSIDHHELIKVKIAGQEKEVREAVAAELATRADMAIVQIMGNNVTFFKQKKKESSYNLPKA</sequence>
<organism evidence="4 5">
    <name type="scientific">Ruminobacter amylophilus</name>
    <dbReference type="NCBI Taxonomy" id="867"/>
    <lineage>
        <taxon>Bacteria</taxon>
        <taxon>Pseudomonadati</taxon>
        <taxon>Pseudomonadota</taxon>
        <taxon>Gammaproteobacteria</taxon>
        <taxon>Aeromonadales</taxon>
        <taxon>Succinivibrionaceae</taxon>
        <taxon>Ruminobacter</taxon>
    </lineage>
</organism>
<protein>
    <submittedName>
        <fullName evidence="4">RNA-binding protein</fullName>
    </submittedName>
</protein>
<evidence type="ECO:0000313" key="5">
    <source>
        <dbReference type="Proteomes" id="UP000243745"/>
    </source>
</evidence>
<dbReference type="SUPFAM" id="SSF75471">
    <property type="entry name" value="YhbY-like"/>
    <property type="match status" value="1"/>
</dbReference>
<evidence type="ECO:0000256" key="2">
    <source>
        <dbReference type="PROSITE-ProRule" id="PRU00626"/>
    </source>
</evidence>
<dbReference type="Pfam" id="PF01985">
    <property type="entry name" value="CRS1_YhbY"/>
    <property type="match status" value="1"/>
</dbReference>
<dbReference type="Gene3D" id="3.30.110.60">
    <property type="entry name" value="YhbY-like"/>
    <property type="match status" value="1"/>
</dbReference>
<dbReference type="RefSeq" id="WP_093142378.1">
    <property type="nucleotide sequence ID" value="NZ_FOXF01000025.1"/>
</dbReference>
<dbReference type="GO" id="GO:0003723">
    <property type="term" value="F:RNA binding"/>
    <property type="evidence" value="ECO:0007669"/>
    <property type="project" value="UniProtKB-UniRule"/>
</dbReference>
<evidence type="ECO:0000313" key="4">
    <source>
        <dbReference type="EMBL" id="SFP45432.1"/>
    </source>
</evidence>
<dbReference type="InterPro" id="IPR051925">
    <property type="entry name" value="RNA-binding_domain"/>
</dbReference>
<dbReference type="PANTHER" id="PTHR40065:SF3">
    <property type="entry name" value="RNA-BINDING PROTEIN YHBY"/>
    <property type="match status" value="1"/>
</dbReference>
<dbReference type="OrthoDB" id="9797519at2"/>
<keyword evidence="1 2" id="KW-0694">RNA-binding</keyword>